<dbReference type="EMBL" id="JANPWB010000014">
    <property type="protein sequence ID" value="KAJ1098155.1"/>
    <property type="molecule type" value="Genomic_DNA"/>
</dbReference>
<dbReference type="AlphaFoldDB" id="A0AAV7M5Q1"/>
<accession>A0AAV7M5Q1</accession>
<comment type="caution">
    <text evidence="2">The sequence shown here is derived from an EMBL/GenBank/DDBJ whole genome shotgun (WGS) entry which is preliminary data.</text>
</comment>
<dbReference type="Proteomes" id="UP001066276">
    <property type="component" value="Chromosome 10"/>
</dbReference>
<evidence type="ECO:0000313" key="2">
    <source>
        <dbReference type="EMBL" id="KAJ1098155.1"/>
    </source>
</evidence>
<keyword evidence="3" id="KW-1185">Reference proteome</keyword>
<feature type="region of interest" description="Disordered" evidence="1">
    <location>
        <begin position="38"/>
        <end position="119"/>
    </location>
</feature>
<gene>
    <name evidence="2" type="ORF">NDU88_003271</name>
</gene>
<proteinExistence type="predicted"/>
<organism evidence="2 3">
    <name type="scientific">Pleurodeles waltl</name>
    <name type="common">Iberian ribbed newt</name>
    <dbReference type="NCBI Taxonomy" id="8319"/>
    <lineage>
        <taxon>Eukaryota</taxon>
        <taxon>Metazoa</taxon>
        <taxon>Chordata</taxon>
        <taxon>Craniata</taxon>
        <taxon>Vertebrata</taxon>
        <taxon>Euteleostomi</taxon>
        <taxon>Amphibia</taxon>
        <taxon>Batrachia</taxon>
        <taxon>Caudata</taxon>
        <taxon>Salamandroidea</taxon>
        <taxon>Salamandridae</taxon>
        <taxon>Pleurodelinae</taxon>
        <taxon>Pleurodeles</taxon>
    </lineage>
</organism>
<protein>
    <submittedName>
        <fullName evidence="2">Uncharacterized protein</fullName>
    </submittedName>
</protein>
<reference evidence="2" key="1">
    <citation type="journal article" date="2022" name="bioRxiv">
        <title>Sequencing and chromosome-scale assembly of the giantPleurodeles waltlgenome.</title>
        <authorList>
            <person name="Brown T."/>
            <person name="Elewa A."/>
            <person name="Iarovenko S."/>
            <person name="Subramanian E."/>
            <person name="Araus A.J."/>
            <person name="Petzold A."/>
            <person name="Susuki M."/>
            <person name="Suzuki K.-i.T."/>
            <person name="Hayashi T."/>
            <person name="Toyoda A."/>
            <person name="Oliveira C."/>
            <person name="Osipova E."/>
            <person name="Leigh N.D."/>
            <person name="Simon A."/>
            <person name="Yun M.H."/>
        </authorList>
    </citation>
    <scope>NUCLEOTIDE SEQUENCE</scope>
    <source>
        <strain evidence="2">20211129_DDA</strain>
        <tissue evidence="2">Liver</tissue>
    </source>
</reference>
<feature type="compositionally biased region" description="Basic and acidic residues" evidence="1">
    <location>
        <begin position="58"/>
        <end position="87"/>
    </location>
</feature>
<evidence type="ECO:0000313" key="3">
    <source>
        <dbReference type="Proteomes" id="UP001066276"/>
    </source>
</evidence>
<evidence type="ECO:0000256" key="1">
    <source>
        <dbReference type="SAM" id="MobiDB-lite"/>
    </source>
</evidence>
<name>A0AAV7M5Q1_PLEWA</name>
<sequence length="119" mass="13160">MGPPTQLYQRPVLKHQLPLPTLLSGYIWSFRKDAWMPKNRKTIPVPPSVTGENAGEDLDNHDGDKGDELGPSRPREPDGGAKGVRLDDAEDEGDKDTSVPGMLNPKDIYHPCSTDWVPM</sequence>